<organism evidence="1 2">
    <name type="scientific">Sinobaca qinghaiensis</name>
    <dbReference type="NCBI Taxonomy" id="342944"/>
    <lineage>
        <taxon>Bacteria</taxon>
        <taxon>Bacillati</taxon>
        <taxon>Bacillota</taxon>
        <taxon>Bacilli</taxon>
        <taxon>Bacillales</taxon>
        <taxon>Sporolactobacillaceae</taxon>
        <taxon>Sinobaca</taxon>
    </lineage>
</organism>
<dbReference type="EMBL" id="RAPK01000010">
    <property type="protein sequence ID" value="RKD71143.1"/>
    <property type="molecule type" value="Genomic_DNA"/>
</dbReference>
<gene>
    <name evidence="1" type="ORF">ATL39_2537</name>
</gene>
<comment type="caution">
    <text evidence="1">The sequence shown here is derived from an EMBL/GenBank/DDBJ whole genome shotgun (WGS) entry which is preliminary data.</text>
</comment>
<dbReference type="OrthoDB" id="2969673at2"/>
<accession>A0A419UZN2</accession>
<sequence>MSKPYAYIFDEKIQQVTAGTSSDIETLADSTQSVHYFASQQEMAEEVKQYYHRECIITLATHLNIFEKELFDTV</sequence>
<reference evidence="1 2" key="1">
    <citation type="submission" date="2018-09" db="EMBL/GenBank/DDBJ databases">
        <title>Genomic Encyclopedia of Archaeal and Bacterial Type Strains, Phase II (KMG-II): from individual species to whole genera.</title>
        <authorList>
            <person name="Goeker M."/>
        </authorList>
    </citation>
    <scope>NUCLEOTIDE SEQUENCE [LARGE SCALE GENOMIC DNA]</scope>
    <source>
        <strain evidence="1 2">DSM 17008</strain>
    </source>
</reference>
<name>A0A419UZN2_9BACL</name>
<evidence type="ECO:0000313" key="2">
    <source>
        <dbReference type="Proteomes" id="UP000285120"/>
    </source>
</evidence>
<proteinExistence type="predicted"/>
<protein>
    <submittedName>
        <fullName evidence="1">Uncharacterized protein</fullName>
    </submittedName>
</protein>
<evidence type="ECO:0000313" key="1">
    <source>
        <dbReference type="EMBL" id="RKD71143.1"/>
    </source>
</evidence>
<dbReference type="Proteomes" id="UP000285120">
    <property type="component" value="Unassembled WGS sequence"/>
</dbReference>
<dbReference type="AlphaFoldDB" id="A0A419UZN2"/>
<dbReference type="RefSeq" id="WP_120193699.1">
    <property type="nucleotide sequence ID" value="NZ_RAPK01000010.1"/>
</dbReference>
<keyword evidence="2" id="KW-1185">Reference proteome</keyword>